<dbReference type="Proteomes" id="UP000316726">
    <property type="component" value="Chromosome 4"/>
</dbReference>
<dbReference type="PROSITE" id="PS50196">
    <property type="entry name" value="RANBD1"/>
    <property type="match status" value="1"/>
</dbReference>
<dbReference type="GO" id="GO:0005643">
    <property type="term" value="C:nuclear pore"/>
    <property type="evidence" value="ECO:0007669"/>
    <property type="project" value="UniProtKB-SubCell"/>
</dbReference>
<dbReference type="InterPro" id="IPR000156">
    <property type="entry name" value="Ran_bind_dom"/>
</dbReference>
<evidence type="ECO:0000259" key="6">
    <source>
        <dbReference type="PROSITE" id="PS50196"/>
    </source>
</evidence>
<dbReference type="SUPFAM" id="SSF50729">
    <property type="entry name" value="PH domain-like"/>
    <property type="match status" value="1"/>
</dbReference>
<evidence type="ECO:0000256" key="4">
    <source>
        <dbReference type="ARBA" id="ARBA00023132"/>
    </source>
</evidence>
<evidence type="ECO:0000256" key="5">
    <source>
        <dbReference type="SAM" id="MobiDB-lite"/>
    </source>
</evidence>
<dbReference type="Gene3D" id="2.30.29.30">
    <property type="entry name" value="Pleckstrin-homology domain (PH domain)/Phosphotyrosine-binding domain (PTB)"/>
    <property type="match status" value="1"/>
</dbReference>
<dbReference type="InterPro" id="IPR011993">
    <property type="entry name" value="PH-like_dom_sf"/>
</dbReference>
<comment type="subcellular location">
    <subcellularLocation>
        <location evidence="1">Nucleus</location>
        <location evidence="1">Nuclear pore complex</location>
    </subcellularLocation>
</comment>
<evidence type="ECO:0000256" key="2">
    <source>
        <dbReference type="ARBA" id="ARBA00022816"/>
    </source>
</evidence>
<dbReference type="STRING" id="1764295.A0A5B8MJ33"/>
<dbReference type="OrthoDB" id="551031at2759"/>
<feature type="domain" description="RanBD1" evidence="6">
    <location>
        <begin position="113"/>
        <end position="241"/>
    </location>
</feature>
<dbReference type="GO" id="GO:0051028">
    <property type="term" value="P:mRNA transport"/>
    <property type="evidence" value="ECO:0007669"/>
    <property type="project" value="UniProtKB-KW"/>
</dbReference>
<proteinExistence type="predicted"/>
<evidence type="ECO:0000256" key="3">
    <source>
        <dbReference type="ARBA" id="ARBA00023010"/>
    </source>
</evidence>
<feature type="region of interest" description="Disordered" evidence="5">
    <location>
        <begin position="190"/>
        <end position="215"/>
    </location>
</feature>
<dbReference type="GO" id="GO:0015031">
    <property type="term" value="P:protein transport"/>
    <property type="evidence" value="ECO:0007669"/>
    <property type="project" value="UniProtKB-KW"/>
</dbReference>
<keyword evidence="4" id="KW-0539">Nucleus</keyword>
<evidence type="ECO:0000313" key="7">
    <source>
        <dbReference type="EMBL" id="QDZ20281.1"/>
    </source>
</evidence>
<keyword evidence="4" id="KW-0906">Nuclear pore complex</keyword>
<gene>
    <name evidence="7" type="ORF">A3770_04p27990</name>
</gene>
<keyword evidence="3" id="KW-0811">Translocation</keyword>
<protein>
    <recommendedName>
        <fullName evidence="6">RanBD1 domain-containing protein</fullName>
    </recommendedName>
</protein>
<sequence length="241" mass="26180">MNGGGLVNGGVDKRRGELKGHMVNLNKSFLSWVEAQVTTDKPKLLSNGLRDYLDHAGSLEKEYEDVITAAPVTSPSVPQFSFGHKFPTPAASPPPAAAAAKPKVAKKEEASGDDENTVFESKSKVFRRVEGDWKDMGIGNLSVVKPESGKAFVCFRNISTGKIFLRAGLYKDMKITVQKKQATIVLFPAKEKEPPMPDQAGSPAPVSKEEDSEGKPVTFSFRFGKVETVMKFKEACENNAS</sequence>
<keyword evidence="2" id="KW-0509">mRNA transport</keyword>
<feature type="region of interest" description="Disordered" evidence="5">
    <location>
        <begin position="83"/>
        <end position="117"/>
    </location>
</feature>
<keyword evidence="8" id="KW-1185">Reference proteome</keyword>
<keyword evidence="2" id="KW-0813">Transport</keyword>
<dbReference type="EMBL" id="CP031037">
    <property type="protein sequence ID" value="QDZ20281.1"/>
    <property type="molecule type" value="Genomic_DNA"/>
</dbReference>
<dbReference type="PANTHER" id="PTHR23138">
    <property type="entry name" value="RAN BINDING PROTEIN"/>
    <property type="match status" value="1"/>
</dbReference>
<evidence type="ECO:0000256" key="1">
    <source>
        <dbReference type="ARBA" id="ARBA00004567"/>
    </source>
</evidence>
<name>A0A5B8MJ33_9CHLO</name>
<dbReference type="InterPro" id="IPR045255">
    <property type="entry name" value="RanBP1-like"/>
</dbReference>
<accession>A0A5B8MJ33</accession>
<evidence type="ECO:0000313" key="8">
    <source>
        <dbReference type="Proteomes" id="UP000316726"/>
    </source>
</evidence>
<reference evidence="7 8" key="1">
    <citation type="submission" date="2018-07" db="EMBL/GenBank/DDBJ databases">
        <title>The complete nuclear genome of the prasinophyte Chloropicon primus (CCMP1205).</title>
        <authorList>
            <person name="Pombert J.-F."/>
            <person name="Otis C."/>
            <person name="Turmel M."/>
            <person name="Lemieux C."/>
        </authorList>
    </citation>
    <scope>NUCLEOTIDE SEQUENCE [LARGE SCALE GENOMIC DNA]</scope>
    <source>
        <strain evidence="7 8">CCMP1205</strain>
    </source>
</reference>
<keyword evidence="4" id="KW-0653">Protein transport</keyword>
<organism evidence="7 8">
    <name type="scientific">Chloropicon primus</name>
    <dbReference type="NCBI Taxonomy" id="1764295"/>
    <lineage>
        <taxon>Eukaryota</taxon>
        <taxon>Viridiplantae</taxon>
        <taxon>Chlorophyta</taxon>
        <taxon>Chloropicophyceae</taxon>
        <taxon>Chloropicales</taxon>
        <taxon>Chloropicaceae</taxon>
        <taxon>Chloropicon</taxon>
    </lineage>
</organism>
<dbReference type="AlphaFoldDB" id="A0A5B8MJ33"/>